<keyword evidence="4" id="KW-1185">Reference proteome</keyword>
<keyword evidence="2" id="KW-0732">Signal</keyword>
<dbReference type="EMBL" id="JAUZVT010000002">
    <property type="protein sequence ID" value="MDT3331660.1"/>
    <property type="molecule type" value="Genomic_DNA"/>
</dbReference>
<accession>A0ABU3GLT1</accession>
<dbReference type="RefSeq" id="WP_311870646.1">
    <property type="nucleotide sequence ID" value="NZ_JAUZVT010000002.1"/>
</dbReference>
<sequence length="386" mass="40397">MLRLIFSAAVGALVGGAVAAVVGPPGAGIWVLAVALPIGILSVVFLRLGASGLASTSVSQEDLTRARAEDRLGVARIDAVRQTGTQINDQPVCEIDVTVQPRRGAAYATTLRSVVPLIELGALRPDATRPVAILIEGGPEFGFVDGQVSPQEIDGLVVPPPGSVPKISWPKAQRVVNGARRGPLLGIGPRGRVLRGILFVVIALAVAAAVVAPYGRAVVMTAQAAQEGRIGVDLRRPDELAVAVRALEDEIGHDRVSTVLITSDFIRVEAPLTPGRTETDVWMYRGGVVDHEGPAPSQPDLAAEQFSWKDIALSTVWALMEKASAESGIPVGDASAVVSRGTDSDIDSETFGASVENPEMFISLRTEYKSVSFRVNADGSGDVVAQ</sequence>
<comment type="caution">
    <text evidence="3">The sequence shown here is derived from an EMBL/GenBank/DDBJ whole genome shotgun (WGS) entry which is preliminary data.</text>
</comment>
<keyword evidence="1" id="KW-1133">Transmembrane helix</keyword>
<organism evidence="3 4">
    <name type="scientific">Microbacterium aquilitoris</name>
    <dbReference type="NCBI Taxonomy" id="3067307"/>
    <lineage>
        <taxon>Bacteria</taxon>
        <taxon>Bacillati</taxon>
        <taxon>Actinomycetota</taxon>
        <taxon>Actinomycetes</taxon>
        <taxon>Micrococcales</taxon>
        <taxon>Microbacteriaceae</taxon>
        <taxon>Microbacterium</taxon>
    </lineage>
</organism>
<keyword evidence="1" id="KW-0812">Transmembrane</keyword>
<feature type="transmembrane region" description="Helical" evidence="1">
    <location>
        <begin position="193"/>
        <end position="214"/>
    </location>
</feature>
<feature type="signal peptide" evidence="2">
    <location>
        <begin position="1"/>
        <end position="19"/>
    </location>
</feature>
<evidence type="ECO:0000256" key="1">
    <source>
        <dbReference type="SAM" id="Phobius"/>
    </source>
</evidence>
<evidence type="ECO:0000256" key="2">
    <source>
        <dbReference type="SAM" id="SignalP"/>
    </source>
</evidence>
<reference evidence="3 4" key="1">
    <citation type="submission" date="2023-08" db="EMBL/GenBank/DDBJ databases">
        <title>Microbacterium aquilitoris sp. nov. and Microbacterium gwkjibeachense sp. nov., isolated from beach.</title>
        <authorList>
            <person name="Lee S.D."/>
            <person name="Yang H."/>
            <person name="Kim I."/>
        </authorList>
    </citation>
    <scope>NUCLEOTIDE SEQUENCE [LARGE SCALE GENOMIC DNA]</scope>
    <source>
        <strain evidence="3 4">KSW-18</strain>
    </source>
</reference>
<gene>
    <name evidence="3" type="ORF">Q9S78_13395</name>
</gene>
<keyword evidence="1" id="KW-0472">Membrane</keyword>
<proteinExistence type="predicted"/>
<evidence type="ECO:0000313" key="4">
    <source>
        <dbReference type="Proteomes" id="UP001262835"/>
    </source>
</evidence>
<name>A0ABU3GLT1_9MICO</name>
<feature type="chain" id="PRO_5046471800" evidence="2">
    <location>
        <begin position="20"/>
        <end position="386"/>
    </location>
</feature>
<protein>
    <submittedName>
        <fullName evidence="3">Uncharacterized protein</fullName>
    </submittedName>
</protein>
<evidence type="ECO:0000313" key="3">
    <source>
        <dbReference type="EMBL" id="MDT3331660.1"/>
    </source>
</evidence>
<dbReference type="Proteomes" id="UP001262835">
    <property type="component" value="Unassembled WGS sequence"/>
</dbReference>
<feature type="transmembrane region" description="Helical" evidence="1">
    <location>
        <begin position="29"/>
        <end position="50"/>
    </location>
</feature>